<evidence type="ECO:0000256" key="4">
    <source>
        <dbReference type="ARBA" id="ARBA00023008"/>
    </source>
</evidence>
<dbReference type="SUPFAM" id="SSF81296">
    <property type="entry name" value="E set domains"/>
    <property type="match status" value="1"/>
</dbReference>
<dbReference type="InterPro" id="IPR014756">
    <property type="entry name" value="Ig_E-set"/>
</dbReference>
<dbReference type="RefSeq" id="WP_230620697.1">
    <property type="nucleotide sequence ID" value="NZ_LAKJ01000027.1"/>
</dbReference>
<gene>
    <name evidence="7" type="ORF">UF66_1658</name>
</gene>
<keyword evidence="5" id="KW-1133">Transmembrane helix</keyword>
<evidence type="ECO:0000256" key="3">
    <source>
        <dbReference type="ARBA" id="ARBA00022729"/>
    </source>
</evidence>
<feature type="transmembrane region" description="Helical" evidence="5">
    <location>
        <begin position="190"/>
        <end position="208"/>
    </location>
</feature>
<dbReference type="Pfam" id="PF04234">
    <property type="entry name" value="CopC"/>
    <property type="match status" value="1"/>
</dbReference>
<keyword evidence="5" id="KW-0812">Transmembrane</keyword>
<reference evidence="7 8" key="1">
    <citation type="submission" date="2015-03" db="EMBL/GenBank/DDBJ databases">
        <title>Genome Assembly of Staphylococcus cohnii subsp. cohnii strain G22B2.</title>
        <authorList>
            <person name="Nair G."/>
            <person name="Kaur G."/>
            <person name="Khatri I."/>
            <person name="Singh N.K."/>
            <person name="Sathyabama S."/>
            <person name="Maurya S.K."/>
            <person name="Subramanian S."/>
            <person name="Agrewala J.N."/>
            <person name="Mayilraj S."/>
        </authorList>
    </citation>
    <scope>NUCLEOTIDE SEQUENCE [LARGE SCALE GENOMIC DNA]</scope>
    <source>
        <strain evidence="7 8">G22B2</strain>
    </source>
</reference>
<feature type="domain" description="CopC" evidence="6">
    <location>
        <begin position="33"/>
        <end position="127"/>
    </location>
</feature>
<evidence type="ECO:0000313" key="8">
    <source>
        <dbReference type="Proteomes" id="UP000034455"/>
    </source>
</evidence>
<sequence length="297" mass="33284">MQLTFKLHKFSYVIFIISLIIGIVTCSQQVSAHATLEKVTPAQNSVVENAPKEITLQFNEPVHSKYSSIKIYDDNGSELTEVKPSTTGSSQTLTFPIENLNKGTHSIKWHTMSADGHEINDSFEFSVGKQTANGIDTAPPFYEKADFWFGVTRFIIEGLLITLTGLYFVNRLAKRQSLPHLNFKTYTMPTILTLVMISVITVLIYMMTLSSNVVSDVLSLQKATLLQTPFILTMIAVIILLLLFTLKNMATSWYIFIPSLILIALSMSGHAWSQSVPIWSIFIRVIHITGISFWLGL</sequence>
<keyword evidence="4" id="KW-0186">Copper</keyword>
<dbReference type="InterPro" id="IPR032694">
    <property type="entry name" value="CopC/D"/>
</dbReference>
<feature type="transmembrane region" description="Helical" evidence="5">
    <location>
        <begin position="253"/>
        <end position="272"/>
    </location>
</feature>
<accession>A0A0M2NS95</accession>
<evidence type="ECO:0000313" key="7">
    <source>
        <dbReference type="EMBL" id="KKI62907.1"/>
    </source>
</evidence>
<protein>
    <submittedName>
        <fullName evidence="7">Copper resistance protein D</fullName>
    </submittedName>
</protein>
<dbReference type="PANTHER" id="PTHR34820">
    <property type="entry name" value="INNER MEMBRANE PROTEIN YEBZ"/>
    <property type="match status" value="1"/>
</dbReference>
<dbReference type="GeneID" id="58096732"/>
<dbReference type="GO" id="GO:0030313">
    <property type="term" value="C:cell envelope"/>
    <property type="evidence" value="ECO:0007669"/>
    <property type="project" value="UniProtKB-SubCell"/>
</dbReference>
<evidence type="ECO:0000256" key="1">
    <source>
        <dbReference type="ARBA" id="ARBA00004196"/>
    </source>
</evidence>
<feature type="transmembrane region" description="Helical" evidence="5">
    <location>
        <begin position="228"/>
        <end position="246"/>
    </location>
</feature>
<name>A0A0M2NS95_STACC</name>
<comment type="caution">
    <text evidence="7">The sequence shown here is derived from an EMBL/GenBank/DDBJ whole genome shotgun (WGS) entry which is preliminary data.</text>
</comment>
<organism evidence="7 8">
    <name type="scientific">Staphylococcus cohnii subsp. cohnii</name>
    <dbReference type="NCBI Taxonomy" id="74704"/>
    <lineage>
        <taxon>Bacteria</taxon>
        <taxon>Bacillati</taxon>
        <taxon>Bacillota</taxon>
        <taxon>Bacilli</taxon>
        <taxon>Bacillales</taxon>
        <taxon>Staphylococcaceae</taxon>
        <taxon>Staphylococcus</taxon>
        <taxon>Staphylococcus cohnii species complex</taxon>
    </lineage>
</organism>
<keyword evidence="2" id="KW-0479">Metal-binding</keyword>
<evidence type="ECO:0000256" key="2">
    <source>
        <dbReference type="ARBA" id="ARBA00022723"/>
    </source>
</evidence>
<keyword evidence="5" id="KW-0472">Membrane</keyword>
<dbReference type="GO" id="GO:0006825">
    <property type="term" value="P:copper ion transport"/>
    <property type="evidence" value="ECO:0007669"/>
    <property type="project" value="InterPro"/>
</dbReference>
<evidence type="ECO:0000259" key="6">
    <source>
        <dbReference type="Pfam" id="PF04234"/>
    </source>
</evidence>
<feature type="transmembrane region" description="Helical" evidence="5">
    <location>
        <begin position="278"/>
        <end position="296"/>
    </location>
</feature>
<comment type="subcellular location">
    <subcellularLocation>
        <location evidence="1">Cell envelope</location>
    </subcellularLocation>
</comment>
<dbReference type="EMBL" id="LAKJ01000027">
    <property type="protein sequence ID" value="KKI62907.1"/>
    <property type="molecule type" value="Genomic_DNA"/>
</dbReference>
<dbReference type="GO" id="GO:0005507">
    <property type="term" value="F:copper ion binding"/>
    <property type="evidence" value="ECO:0007669"/>
    <property type="project" value="InterPro"/>
</dbReference>
<dbReference type="GO" id="GO:0005886">
    <property type="term" value="C:plasma membrane"/>
    <property type="evidence" value="ECO:0007669"/>
    <property type="project" value="TreeGrafter"/>
</dbReference>
<proteinExistence type="predicted"/>
<feature type="transmembrane region" description="Helical" evidence="5">
    <location>
        <begin position="147"/>
        <end position="169"/>
    </location>
</feature>
<dbReference type="GO" id="GO:0046688">
    <property type="term" value="P:response to copper ion"/>
    <property type="evidence" value="ECO:0007669"/>
    <property type="project" value="InterPro"/>
</dbReference>
<dbReference type="AlphaFoldDB" id="A0A0M2NS95"/>
<dbReference type="PATRIC" id="fig|74704.6.peg.1701"/>
<feature type="transmembrane region" description="Helical" evidence="5">
    <location>
        <begin position="12"/>
        <end position="30"/>
    </location>
</feature>
<dbReference type="Proteomes" id="UP000034455">
    <property type="component" value="Unassembled WGS sequence"/>
</dbReference>
<dbReference type="GO" id="GO:0042597">
    <property type="term" value="C:periplasmic space"/>
    <property type="evidence" value="ECO:0007669"/>
    <property type="project" value="InterPro"/>
</dbReference>
<evidence type="ECO:0000256" key="5">
    <source>
        <dbReference type="SAM" id="Phobius"/>
    </source>
</evidence>
<dbReference type="PANTHER" id="PTHR34820:SF4">
    <property type="entry name" value="INNER MEMBRANE PROTEIN YEBZ"/>
    <property type="match status" value="1"/>
</dbReference>
<dbReference type="Gene3D" id="2.60.40.1220">
    <property type="match status" value="1"/>
</dbReference>
<dbReference type="InterPro" id="IPR007348">
    <property type="entry name" value="CopC_dom"/>
</dbReference>
<dbReference type="InterPro" id="IPR014755">
    <property type="entry name" value="Cu-Rt/internalin_Ig-like"/>
</dbReference>
<keyword evidence="3" id="KW-0732">Signal</keyword>